<dbReference type="PANTHER" id="PTHR13179">
    <property type="entry name" value="DEP DOMAIN CONTAINING PROTEIN 5"/>
    <property type="match status" value="1"/>
</dbReference>
<gene>
    <name evidence="3" type="primary">Depdc5_1</name>
    <name evidence="3" type="ORF">FJT64_026338</name>
</gene>
<evidence type="ECO:0000259" key="2">
    <source>
        <dbReference type="PROSITE" id="PS50186"/>
    </source>
</evidence>
<dbReference type="Gene3D" id="1.10.10.10">
    <property type="entry name" value="Winged helix-like DNA-binding domain superfamily/Winged helix DNA-binding domain"/>
    <property type="match status" value="1"/>
</dbReference>
<name>A0A6A4WH32_AMPAM</name>
<sequence length="1514" mass="167449">MTAEVQLKLVVHQKLQQVRGGDIISVETTLVETFHLRNQVWAHVSVRLVDPADVALDSVELLFRDHYLNRSDMWRLKLSLVGKVLHHKKSVEFCSQTVRCQVFEMWSQGDRVACGLVTPDTKVVFRSATSMFHLYIQMSEEMWDFDVYGDLYFEKAVNGFLSDLFNNWKRNNTNHEVTITLFSRLFYKASSINEFPEYMQENVQQDFRNMFYEDFYRVAVQNERYDDWTPVLSTIRHQFMGYRESLLNFHRDRAPPGAPPPPRAVLSSAAQGNFLEVLNISMNVFEKHYLHRSLERTGQMCVVVSPGVGVYQVERELNNLTKQRIIDYGVGIDLVCVGEQPLHAVPLLRFHNKGLAETQDYYLPHTWINLSFYSSNKRVGYSEFVPRIKVPPGAPKTAVSRVQSVIPRGRPPTSEHAIPSSVYDYDAHDAEVFKKPDTFKQSTMTLQRLPQRKRTVTTSQVKTSRRADSVVSSPIHEQVYSSSASGFVTPARSSPLVQSPSSASGGELLSSSFGSVFAGSDRSDGSANVRRLSFDDSDVNRSPPRPATSAVSACDLSLSRGTGTHRPGRALFNPFDPSNIVVKHTSNRRRWTHIFPKGPKGVLFQQHHYANARGLDVGGKDAPRVSSDQAMGSPSLSFLWGASSTGEQEWSAHITTGVDWKSLTTPACLPITTDYFPDERSLQKDYFLFEYSILPDDVGGCAEDVGGAHRQLTTREVFTEMVSQRLCQVTVVGADGERFVVAGPHGVHVKVPRPAGPLEVPAVQSGDALVSAGPQYLEVLVGADAAPTGPPAPPIPPRETPGTELPPGQPGPAPADSVPTPPVPDPPGETAESAPLCAAADSDDHLTTVTVSSRNGTRVHTLSGLPGAALAQLTAVLVTLETGPGGQTGEAAAFGGAATTAGFQLVVPSVKVTAAAPAVGRAVFAQRAVQEQREEYLLSIGRIFHRVLLCGSAINVTHYRPRHPYPVKRHRYRYRAQCHHHPSYVLCQAELSTDRPESYNWNFLDNYVCTKGGVDFQLTPSLKYWRCRFLLVPSLPACRDPSHPAGAAPDHRTVVDNFIKFISAVTFALNRFKRHQPTTARPQIRERLPSNRMDQRSRARSGSSVSKAGIRPAVPTASNSAEDVSTGTCGGPPSSGTLLTRTAPPTEVSEALRSPDTGLPFLTRCVHGGLPEFTFIAADLVQWVYQHVAGLSSEAEAVAYCKELWNAGLILHASRDAKKPFMNGFCLFCLTSPADGPQLSSAAHQEQFSDYWLEVESQFSWPPPAPVGSRLFSPALPPDDAHGVSEMRRGALSLDVSSKSDRAEWGEISYESSFRPDRAYQFCINWLVGTGSLISDLVVGWQRRAHNFGLRLFPVPAVMCPGDQGDIDPLRIAVPVPIALDQLRRPGRPLFDGFDPATWPERLLLLQTAILEQFSFVRVRGPRPEPPYQFVHSHGHCFVQILEPEFGEDGDPVKADLQWLNNSLMSRRWRVGDDSADRLMAELTAFCRNDDDRLVLFWRQAHTEALLQQPTPPP</sequence>
<feature type="region of interest" description="Disordered" evidence="1">
    <location>
        <begin position="1076"/>
        <end position="1144"/>
    </location>
</feature>
<feature type="region of interest" description="Disordered" evidence="1">
    <location>
        <begin position="784"/>
        <end position="833"/>
    </location>
</feature>
<dbReference type="GO" id="GO:0034198">
    <property type="term" value="P:cellular response to amino acid starvation"/>
    <property type="evidence" value="ECO:0007669"/>
    <property type="project" value="TreeGrafter"/>
</dbReference>
<dbReference type="Pfam" id="PF00610">
    <property type="entry name" value="DEP"/>
    <property type="match status" value="1"/>
</dbReference>
<feature type="region of interest" description="Disordered" evidence="1">
    <location>
        <begin position="534"/>
        <end position="560"/>
    </location>
</feature>
<accession>A0A6A4WH32</accession>
<comment type="caution">
    <text evidence="3">The sequence shown here is derived from an EMBL/GenBank/DDBJ whole genome shotgun (WGS) entry which is preliminary data.</text>
</comment>
<dbReference type="Proteomes" id="UP000440578">
    <property type="component" value="Unassembled WGS sequence"/>
</dbReference>
<feature type="compositionally biased region" description="Pro residues" evidence="1">
    <location>
        <begin position="807"/>
        <end position="827"/>
    </location>
</feature>
<dbReference type="GO" id="GO:0035556">
    <property type="term" value="P:intracellular signal transduction"/>
    <property type="evidence" value="ECO:0007669"/>
    <property type="project" value="InterPro"/>
</dbReference>
<dbReference type="InterPro" id="IPR036388">
    <property type="entry name" value="WH-like_DNA-bd_sf"/>
</dbReference>
<dbReference type="InterPro" id="IPR036390">
    <property type="entry name" value="WH_DNA-bd_sf"/>
</dbReference>
<feature type="region of interest" description="Disordered" evidence="1">
    <location>
        <begin position="448"/>
        <end position="475"/>
    </location>
</feature>
<dbReference type="GO" id="GO:0010508">
    <property type="term" value="P:positive regulation of autophagy"/>
    <property type="evidence" value="ECO:0007669"/>
    <property type="project" value="TreeGrafter"/>
</dbReference>
<dbReference type="Pfam" id="PF19418">
    <property type="entry name" value="DEPDC5_CTD"/>
    <property type="match status" value="1"/>
</dbReference>
<dbReference type="PANTHER" id="PTHR13179:SF8">
    <property type="entry name" value="GATOR COMPLEX PROTEIN DEPDC5"/>
    <property type="match status" value="1"/>
</dbReference>
<dbReference type="InterPro" id="IPR048255">
    <property type="entry name" value="IML1_N"/>
</dbReference>
<dbReference type="SUPFAM" id="SSF46785">
    <property type="entry name" value="Winged helix' DNA-binding domain"/>
    <property type="match status" value="1"/>
</dbReference>
<dbReference type="SMART" id="SM00049">
    <property type="entry name" value="DEP"/>
    <property type="match status" value="1"/>
</dbReference>
<dbReference type="EMBL" id="VIIS01001173">
    <property type="protein sequence ID" value="KAF0301332.1"/>
    <property type="molecule type" value="Genomic_DNA"/>
</dbReference>
<protein>
    <submittedName>
        <fullName evidence="3">GATOR complex protein DEPDC5</fullName>
    </submittedName>
</protein>
<dbReference type="EMBL" id="VIIS01001173">
    <property type="protein sequence ID" value="KAF0301331.1"/>
    <property type="molecule type" value="Genomic_DNA"/>
</dbReference>
<reference evidence="3 4" key="1">
    <citation type="submission" date="2019-07" db="EMBL/GenBank/DDBJ databases">
        <title>Draft genome assembly of a fouling barnacle, Amphibalanus amphitrite (Darwin, 1854): The first reference genome for Thecostraca.</title>
        <authorList>
            <person name="Kim W."/>
        </authorList>
    </citation>
    <scope>NUCLEOTIDE SEQUENCE [LARGE SCALE GENOMIC DNA]</scope>
    <source>
        <strain evidence="3">SNU_AA5</strain>
        <tissue evidence="3">Soma without cirri and trophi</tissue>
    </source>
</reference>
<keyword evidence="4" id="KW-1185">Reference proteome</keyword>
<feature type="compositionally biased region" description="Pro residues" evidence="1">
    <location>
        <begin position="788"/>
        <end position="799"/>
    </location>
</feature>
<evidence type="ECO:0000256" key="1">
    <source>
        <dbReference type="SAM" id="MobiDB-lite"/>
    </source>
</evidence>
<dbReference type="InterPro" id="IPR000591">
    <property type="entry name" value="DEP_dom"/>
</dbReference>
<dbReference type="InterPro" id="IPR027244">
    <property type="entry name" value="IML1"/>
</dbReference>
<feature type="compositionally biased region" description="Low complexity" evidence="1">
    <location>
        <begin position="1125"/>
        <end position="1137"/>
    </location>
</feature>
<dbReference type="GO" id="GO:0005765">
    <property type="term" value="C:lysosomal membrane"/>
    <property type="evidence" value="ECO:0007669"/>
    <property type="project" value="TreeGrafter"/>
</dbReference>
<dbReference type="InterPro" id="IPR045838">
    <property type="entry name" value="DEPDC5_CTD"/>
</dbReference>
<feature type="domain" description="DEP" evidence="2">
    <location>
        <begin position="1155"/>
        <end position="1232"/>
    </location>
</feature>
<evidence type="ECO:0000313" key="4">
    <source>
        <dbReference type="Proteomes" id="UP000440578"/>
    </source>
</evidence>
<dbReference type="GO" id="GO:0005096">
    <property type="term" value="F:GTPase activator activity"/>
    <property type="evidence" value="ECO:0007669"/>
    <property type="project" value="InterPro"/>
</dbReference>
<dbReference type="OrthoDB" id="39497at2759"/>
<proteinExistence type="predicted"/>
<feature type="compositionally biased region" description="Basic and acidic residues" evidence="1">
    <location>
        <begin position="1083"/>
        <end position="1097"/>
    </location>
</feature>
<evidence type="ECO:0000313" key="3">
    <source>
        <dbReference type="EMBL" id="KAF0301331.1"/>
    </source>
</evidence>
<dbReference type="Pfam" id="PF12257">
    <property type="entry name" value="IML1"/>
    <property type="match status" value="1"/>
</dbReference>
<dbReference type="GO" id="GO:1904262">
    <property type="term" value="P:negative regulation of TORC1 signaling"/>
    <property type="evidence" value="ECO:0007669"/>
    <property type="project" value="TreeGrafter"/>
</dbReference>
<dbReference type="PROSITE" id="PS50186">
    <property type="entry name" value="DEP"/>
    <property type="match status" value="1"/>
</dbReference>
<dbReference type="GO" id="GO:1990130">
    <property type="term" value="C:GATOR1 complex"/>
    <property type="evidence" value="ECO:0007669"/>
    <property type="project" value="TreeGrafter"/>
</dbReference>
<organism evidence="3 4">
    <name type="scientific">Amphibalanus amphitrite</name>
    <name type="common">Striped barnacle</name>
    <name type="synonym">Balanus amphitrite</name>
    <dbReference type="NCBI Taxonomy" id="1232801"/>
    <lineage>
        <taxon>Eukaryota</taxon>
        <taxon>Metazoa</taxon>
        <taxon>Ecdysozoa</taxon>
        <taxon>Arthropoda</taxon>
        <taxon>Crustacea</taxon>
        <taxon>Multicrustacea</taxon>
        <taxon>Cirripedia</taxon>
        <taxon>Thoracica</taxon>
        <taxon>Thoracicalcarea</taxon>
        <taxon>Balanomorpha</taxon>
        <taxon>Balanoidea</taxon>
        <taxon>Balanidae</taxon>
        <taxon>Amphibalaninae</taxon>
        <taxon>Amphibalanus</taxon>
    </lineage>
</organism>